<dbReference type="Proteomes" id="UP000032142">
    <property type="component" value="Unassembled WGS sequence"/>
</dbReference>
<proteinExistence type="predicted"/>
<organism evidence="1 2">
    <name type="scientific">Gossypium arboreum</name>
    <name type="common">Tree cotton</name>
    <name type="synonym">Gossypium nanking</name>
    <dbReference type="NCBI Taxonomy" id="29729"/>
    <lineage>
        <taxon>Eukaryota</taxon>
        <taxon>Viridiplantae</taxon>
        <taxon>Streptophyta</taxon>
        <taxon>Embryophyta</taxon>
        <taxon>Tracheophyta</taxon>
        <taxon>Spermatophyta</taxon>
        <taxon>Magnoliopsida</taxon>
        <taxon>eudicotyledons</taxon>
        <taxon>Gunneridae</taxon>
        <taxon>Pentapetalae</taxon>
        <taxon>rosids</taxon>
        <taxon>malvids</taxon>
        <taxon>Malvales</taxon>
        <taxon>Malvaceae</taxon>
        <taxon>Malvoideae</taxon>
        <taxon>Gossypium</taxon>
    </lineage>
</organism>
<keyword evidence="2" id="KW-1185">Reference proteome</keyword>
<reference evidence="2" key="1">
    <citation type="submission" date="2014-09" db="EMBL/GenBank/DDBJ databases">
        <authorList>
            <person name="Mudge J."/>
            <person name="Ramaraj T."/>
            <person name="Lindquist I.E."/>
            <person name="Bharti A.K."/>
            <person name="Sundararajan A."/>
            <person name="Cameron C.T."/>
            <person name="Woodward J.E."/>
            <person name="May G.D."/>
            <person name="Brubaker C."/>
            <person name="Broadhvest J."/>
            <person name="Wilkins T.A."/>
        </authorList>
    </citation>
    <scope>NUCLEOTIDE SEQUENCE</scope>
    <source>
        <strain evidence="2">cv. AKA8401</strain>
    </source>
</reference>
<dbReference type="GO" id="GO:0003743">
    <property type="term" value="F:translation initiation factor activity"/>
    <property type="evidence" value="ECO:0007669"/>
    <property type="project" value="UniProtKB-KW"/>
</dbReference>
<accession>A0A0B0PP43</accession>
<protein>
    <submittedName>
        <fullName evidence="1">Putative translation initiation factor IF-2</fullName>
    </submittedName>
</protein>
<evidence type="ECO:0000313" key="2">
    <source>
        <dbReference type="Proteomes" id="UP000032142"/>
    </source>
</evidence>
<name>A0A0B0PP43_GOSAR</name>
<keyword evidence="1" id="KW-0396">Initiation factor</keyword>
<keyword evidence="1" id="KW-0648">Protein biosynthesis</keyword>
<gene>
    <name evidence="1" type="ORF">F383_08746</name>
</gene>
<evidence type="ECO:0000313" key="1">
    <source>
        <dbReference type="EMBL" id="KHG26637.1"/>
    </source>
</evidence>
<dbReference type="EMBL" id="KN437674">
    <property type="protein sequence ID" value="KHG26637.1"/>
    <property type="molecule type" value="Genomic_DNA"/>
</dbReference>
<dbReference type="AlphaFoldDB" id="A0A0B0PP43"/>
<sequence length="86" mass="9770">MRASVRPVWDTTSTSIYEIQCKTCLGHDIDFDVLTSVRPCLENVVGILSHVGAIEYPIEFQMVQQDIYGLYRNERTYDHVVSGTST</sequence>